<evidence type="ECO:0000256" key="3">
    <source>
        <dbReference type="ARBA" id="ARBA00016197"/>
    </source>
</evidence>
<comment type="subcellular location">
    <subcellularLocation>
        <location evidence="1">Mitochondrion</location>
    </subcellularLocation>
</comment>
<dbReference type="AlphaFoldDB" id="A0A165BIK0"/>
<keyword evidence="8" id="KW-1185">Reference proteome</keyword>
<dbReference type="PANTHER" id="PTHR36091:SF1">
    <property type="entry name" value="ALTERED INHERITANCE OF MITOCHONDRIA PROTEIN 9, MITOCHONDRIAL"/>
    <property type="match status" value="1"/>
</dbReference>
<proteinExistence type="inferred from homology"/>
<dbReference type="Proteomes" id="UP000077266">
    <property type="component" value="Unassembled WGS sequence"/>
</dbReference>
<evidence type="ECO:0000256" key="4">
    <source>
        <dbReference type="ARBA" id="ARBA00022946"/>
    </source>
</evidence>
<reference evidence="7 8" key="1">
    <citation type="journal article" date="2016" name="Mol. Biol. Evol.">
        <title>Comparative Genomics of Early-Diverging Mushroom-Forming Fungi Provides Insights into the Origins of Lignocellulose Decay Capabilities.</title>
        <authorList>
            <person name="Nagy L.G."/>
            <person name="Riley R."/>
            <person name="Tritt A."/>
            <person name="Adam C."/>
            <person name="Daum C."/>
            <person name="Floudas D."/>
            <person name="Sun H."/>
            <person name="Yadav J.S."/>
            <person name="Pangilinan J."/>
            <person name="Larsson K.H."/>
            <person name="Matsuura K."/>
            <person name="Barry K."/>
            <person name="Labutti K."/>
            <person name="Kuo R."/>
            <person name="Ohm R.A."/>
            <person name="Bhattacharya S.S."/>
            <person name="Shirouzu T."/>
            <person name="Yoshinaga Y."/>
            <person name="Martin F.M."/>
            <person name="Grigoriev I.V."/>
            <person name="Hibbett D.S."/>
        </authorList>
    </citation>
    <scope>NUCLEOTIDE SEQUENCE [LARGE SCALE GENOMIC DNA]</scope>
    <source>
        <strain evidence="7 8">HHB12029</strain>
    </source>
</reference>
<sequence>MPSSYESFYRYTSGRWLRDEERQLALRYQRFDVEALKRAVLDCTGAKSVLDIRKLPEGRCNKVFLVELDNSRTVIARIPTPIAGPPHLVTASEVATIHFLRNRLGLKQVPRVLAWSSRASGTAVGAEYIIMETAVGVALDNVWDDLPMEMKLSVVYEWAKFEEPVIQAFSESACYGSLYYRADLSPDDGKTHDVITNGVKDNTFVIGPSLETRLWSKDDHCHLLDVDRGSWPDVAAYLDSIIETQRAWIKRFASPPKICTPFDLPPSLQQPAAHLRLLDQLQDSNPNNIFLSQDALNRGKIEISAVIDWQHTAILPLYLQAQFPLFVSNWKPTGQDPDLEQFQKEHDYLRMAYHTLYQDGGLNNAWSSALGYGLRIRPAASVLHLLAATCWEGGYGHLKGKLMNVARDWHTAMMIAPDDPCPLEFSEEELARQSEEMRAFAEVHAYREDAQSKLGITIENWVDHDTYDRAVEANRELRNGWLATLNAAELDSGLPDHWPYRPF</sequence>
<dbReference type="STRING" id="1314781.A0A165BIK0"/>
<dbReference type="InterPro" id="IPR011009">
    <property type="entry name" value="Kinase-like_dom_sf"/>
</dbReference>
<evidence type="ECO:0000313" key="7">
    <source>
        <dbReference type="EMBL" id="KZV80714.1"/>
    </source>
</evidence>
<dbReference type="InterPro" id="IPR051035">
    <property type="entry name" value="Mito_inheritance_9"/>
</dbReference>
<comment type="similarity">
    <text evidence="2">Belongs to the AIM9 family.</text>
</comment>
<dbReference type="GO" id="GO:0005739">
    <property type="term" value="C:mitochondrion"/>
    <property type="evidence" value="ECO:0007669"/>
    <property type="project" value="UniProtKB-SubCell"/>
</dbReference>
<keyword evidence="4" id="KW-0809">Transit peptide</keyword>
<gene>
    <name evidence="7" type="ORF">EXIGLDRAFT_780623</name>
</gene>
<dbReference type="InParanoid" id="A0A165BIK0"/>
<dbReference type="OrthoDB" id="2968323at2759"/>
<evidence type="ECO:0000256" key="1">
    <source>
        <dbReference type="ARBA" id="ARBA00004173"/>
    </source>
</evidence>
<dbReference type="EMBL" id="KV426456">
    <property type="protein sequence ID" value="KZV80714.1"/>
    <property type="molecule type" value="Genomic_DNA"/>
</dbReference>
<keyword evidence="5" id="KW-0496">Mitochondrion</keyword>
<accession>A0A165BIK0</accession>
<evidence type="ECO:0000256" key="5">
    <source>
        <dbReference type="ARBA" id="ARBA00023128"/>
    </source>
</evidence>
<evidence type="ECO:0000256" key="2">
    <source>
        <dbReference type="ARBA" id="ARBA00005543"/>
    </source>
</evidence>
<organism evidence="7 8">
    <name type="scientific">Exidia glandulosa HHB12029</name>
    <dbReference type="NCBI Taxonomy" id="1314781"/>
    <lineage>
        <taxon>Eukaryota</taxon>
        <taxon>Fungi</taxon>
        <taxon>Dikarya</taxon>
        <taxon>Basidiomycota</taxon>
        <taxon>Agaricomycotina</taxon>
        <taxon>Agaricomycetes</taxon>
        <taxon>Auriculariales</taxon>
        <taxon>Exidiaceae</taxon>
        <taxon>Exidia</taxon>
    </lineage>
</organism>
<evidence type="ECO:0000256" key="6">
    <source>
        <dbReference type="ARBA" id="ARBA00031849"/>
    </source>
</evidence>
<dbReference type="PANTHER" id="PTHR36091">
    <property type="entry name" value="ALTERED INHERITANCE OF MITOCHONDRIA PROTEIN 9, MITOCHONDRIAL"/>
    <property type="match status" value="1"/>
</dbReference>
<evidence type="ECO:0000313" key="8">
    <source>
        <dbReference type="Proteomes" id="UP000077266"/>
    </source>
</evidence>
<protein>
    <recommendedName>
        <fullName evidence="3">Altered inheritance of mitochondria protein 9, mitochondrial</fullName>
    </recommendedName>
    <alternativeName>
        <fullName evidence="6">Found in mitochondrial proteome protein 29</fullName>
    </alternativeName>
</protein>
<name>A0A165BIK0_EXIGL</name>
<dbReference type="SUPFAM" id="SSF56112">
    <property type="entry name" value="Protein kinase-like (PK-like)"/>
    <property type="match status" value="1"/>
</dbReference>